<dbReference type="SUPFAM" id="SSF54427">
    <property type="entry name" value="NTF2-like"/>
    <property type="match status" value="1"/>
</dbReference>
<dbReference type="InterPro" id="IPR032710">
    <property type="entry name" value="NTF2-like_dom_sf"/>
</dbReference>
<dbReference type="InterPro" id="IPR012677">
    <property type="entry name" value="Nucleotide-bd_a/b_plait_sf"/>
</dbReference>
<dbReference type="Gene3D" id="3.10.450.50">
    <property type="match status" value="1"/>
</dbReference>
<dbReference type="InterPro" id="IPR035979">
    <property type="entry name" value="RBD_domain_sf"/>
</dbReference>
<feature type="domain" description="RRM" evidence="4">
    <location>
        <begin position="300"/>
        <end position="376"/>
    </location>
</feature>
<dbReference type="CDD" id="cd00780">
    <property type="entry name" value="NTF2"/>
    <property type="match status" value="1"/>
</dbReference>
<evidence type="ECO:0000259" key="5">
    <source>
        <dbReference type="PROSITE" id="PS50177"/>
    </source>
</evidence>
<name>A0ABD2Z3W4_9GENT</name>
<dbReference type="Pfam" id="PF02136">
    <property type="entry name" value="NTF2"/>
    <property type="match status" value="1"/>
</dbReference>
<reference evidence="6 7" key="1">
    <citation type="submission" date="2024-11" db="EMBL/GenBank/DDBJ databases">
        <title>A near-complete genome assembly of Cinchona calisaya.</title>
        <authorList>
            <person name="Lian D.C."/>
            <person name="Zhao X.W."/>
            <person name="Wei L."/>
        </authorList>
    </citation>
    <scope>NUCLEOTIDE SEQUENCE [LARGE SCALE GENOMIC DNA]</scope>
    <source>
        <tissue evidence="6">Nenye</tissue>
    </source>
</reference>
<organism evidence="6 7">
    <name type="scientific">Cinchona calisaya</name>
    <dbReference type="NCBI Taxonomy" id="153742"/>
    <lineage>
        <taxon>Eukaryota</taxon>
        <taxon>Viridiplantae</taxon>
        <taxon>Streptophyta</taxon>
        <taxon>Embryophyta</taxon>
        <taxon>Tracheophyta</taxon>
        <taxon>Spermatophyta</taxon>
        <taxon>Magnoliopsida</taxon>
        <taxon>eudicotyledons</taxon>
        <taxon>Gunneridae</taxon>
        <taxon>Pentapetalae</taxon>
        <taxon>asterids</taxon>
        <taxon>lamiids</taxon>
        <taxon>Gentianales</taxon>
        <taxon>Rubiaceae</taxon>
        <taxon>Cinchonoideae</taxon>
        <taxon>Cinchoneae</taxon>
        <taxon>Cinchona</taxon>
    </lineage>
</organism>
<evidence type="ECO:0000256" key="3">
    <source>
        <dbReference type="SAM" id="MobiDB-lite"/>
    </source>
</evidence>
<sequence>MAMQSANTAAALPSAQVVGNAFVEQYYRILHRSPELVYKFYQDSSVLSRPESDGTMTSVTTMQAINDKIQSLDYQNYMAEIKTADAQDSYQKGVIVLVTGCLTGTDNVRRKFTQTFFLAPQENGYFVLNDVFRYVQESEPSDVNSVLPNGAADLPSAAPLASDPEPDLASDDSAFESTTAPEAEDTQNGAEVCDPSDNEEGSILEEEVVHEPPTQVEIVTVEDSDFLATQEKKSYASIVRVTKATARSTPVYVPTSTIRSAPATANHQARGSEKASPEPHASVAAFESGPESSNVTEEGYSIYVRNLALNATPEQLEEEFKRFGAIKRDGIQVRSNKQGSCFGFVEFELLESMQNAIKASPISIGGRQVVVEEKRTSTRVGSSGRGRFPSARGGFRSDSFRGHGNFGDGRGYGRSDFRNQGEFSSRAKASGGRNVETYQRVDQSGSGRFNHQGANKGAVSTWQGIWQE</sequence>
<evidence type="ECO:0000256" key="1">
    <source>
        <dbReference type="ARBA" id="ARBA00022884"/>
    </source>
</evidence>
<dbReference type="PROSITE" id="PS50102">
    <property type="entry name" value="RRM"/>
    <property type="match status" value="1"/>
</dbReference>
<gene>
    <name evidence="6" type="ORF">ACH5RR_025747</name>
</gene>
<dbReference type="SMART" id="SM00360">
    <property type="entry name" value="RRM"/>
    <property type="match status" value="1"/>
</dbReference>
<evidence type="ECO:0000313" key="7">
    <source>
        <dbReference type="Proteomes" id="UP001630127"/>
    </source>
</evidence>
<dbReference type="PANTHER" id="PTHR10693:SF75">
    <property type="entry name" value="NUCLEAR TRANSPORT FACTOR 2"/>
    <property type="match status" value="1"/>
</dbReference>
<dbReference type="AlphaFoldDB" id="A0ABD2Z3W4"/>
<dbReference type="FunFam" id="3.10.450.50:FF:000003">
    <property type="entry name" value="Nuclear transport factor 2 family protein"/>
    <property type="match status" value="1"/>
</dbReference>
<feature type="domain" description="NTF2" evidence="5">
    <location>
        <begin position="18"/>
        <end position="134"/>
    </location>
</feature>
<dbReference type="CDD" id="cd00590">
    <property type="entry name" value="RRM_SF"/>
    <property type="match status" value="1"/>
</dbReference>
<dbReference type="PROSITE" id="PS50177">
    <property type="entry name" value="NTF2_DOMAIN"/>
    <property type="match status" value="1"/>
</dbReference>
<proteinExistence type="predicted"/>
<dbReference type="Gene3D" id="3.30.70.330">
    <property type="match status" value="1"/>
</dbReference>
<comment type="caution">
    <text evidence="6">The sequence shown here is derived from an EMBL/GenBank/DDBJ whole genome shotgun (WGS) entry which is preliminary data.</text>
</comment>
<evidence type="ECO:0000313" key="6">
    <source>
        <dbReference type="EMBL" id="KAL3513030.1"/>
    </source>
</evidence>
<dbReference type="SUPFAM" id="SSF54928">
    <property type="entry name" value="RNA-binding domain, RBD"/>
    <property type="match status" value="1"/>
</dbReference>
<keyword evidence="7" id="KW-1185">Reference proteome</keyword>
<feature type="compositionally biased region" description="Low complexity" evidence="3">
    <location>
        <begin position="151"/>
        <end position="163"/>
    </location>
</feature>
<feature type="compositionally biased region" description="Acidic residues" evidence="3">
    <location>
        <begin position="164"/>
        <end position="174"/>
    </location>
</feature>
<dbReference type="PANTHER" id="PTHR10693">
    <property type="entry name" value="RAS GTPASE-ACTIVATING PROTEIN-BINDING PROTEIN"/>
    <property type="match status" value="1"/>
</dbReference>
<dbReference type="InterPro" id="IPR002075">
    <property type="entry name" value="NTF2_dom"/>
</dbReference>
<dbReference type="Pfam" id="PF00076">
    <property type="entry name" value="RRM_1"/>
    <property type="match status" value="1"/>
</dbReference>
<feature type="region of interest" description="Disordered" evidence="3">
    <location>
        <begin position="141"/>
        <end position="198"/>
    </location>
</feature>
<dbReference type="InterPro" id="IPR039539">
    <property type="entry name" value="Ras_GTPase_bind_prot"/>
</dbReference>
<keyword evidence="1 2" id="KW-0694">RNA-binding</keyword>
<dbReference type="InterPro" id="IPR018222">
    <property type="entry name" value="Nuclear_transport_factor_2_euk"/>
</dbReference>
<feature type="region of interest" description="Disordered" evidence="3">
    <location>
        <begin position="262"/>
        <end position="294"/>
    </location>
</feature>
<protein>
    <submittedName>
        <fullName evidence="6">Uncharacterized protein</fullName>
    </submittedName>
</protein>
<dbReference type="EMBL" id="JBJUIK010000011">
    <property type="protein sequence ID" value="KAL3513030.1"/>
    <property type="molecule type" value="Genomic_DNA"/>
</dbReference>
<dbReference type="GO" id="GO:0005737">
    <property type="term" value="C:cytoplasm"/>
    <property type="evidence" value="ECO:0007669"/>
    <property type="project" value="UniProtKB-ARBA"/>
</dbReference>
<dbReference type="InterPro" id="IPR000504">
    <property type="entry name" value="RRM_dom"/>
</dbReference>
<evidence type="ECO:0000259" key="4">
    <source>
        <dbReference type="PROSITE" id="PS50102"/>
    </source>
</evidence>
<accession>A0ABD2Z3W4</accession>
<dbReference type="GO" id="GO:0003723">
    <property type="term" value="F:RNA binding"/>
    <property type="evidence" value="ECO:0007669"/>
    <property type="project" value="UniProtKB-UniRule"/>
</dbReference>
<feature type="region of interest" description="Disordered" evidence="3">
    <location>
        <begin position="375"/>
        <end position="435"/>
    </location>
</feature>
<dbReference type="Proteomes" id="UP001630127">
    <property type="component" value="Unassembled WGS sequence"/>
</dbReference>
<evidence type="ECO:0000256" key="2">
    <source>
        <dbReference type="PROSITE-ProRule" id="PRU00176"/>
    </source>
</evidence>